<evidence type="ECO:0000256" key="2">
    <source>
        <dbReference type="SAM" id="Phobius"/>
    </source>
</evidence>
<keyword evidence="2" id="KW-0812">Transmembrane</keyword>
<proteinExistence type="predicted"/>
<keyword evidence="2" id="KW-0472">Membrane</keyword>
<feature type="region of interest" description="Disordered" evidence="1">
    <location>
        <begin position="67"/>
        <end position="104"/>
    </location>
</feature>
<keyword evidence="5" id="KW-1185">Reference proteome</keyword>
<reference evidence="4 5" key="1">
    <citation type="journal article" date="2009" name="Stand. Genomic Sci.">
        <title>Complete genome sequence of Saccharomonospora viridis type strain (P101).</title>
        <authorList>
            <person name="Pati A."/>
            <person name="Sikorski J."/>
            <person name="Nolan M."/>
            <person name="Lapidus A."/>
            <person name="Copeland A."/>
            <person name="Glavina Del Rio T."/>
            <person name="Lucas S."/>
            <person name="Chen F."/>
            <person name="Tice H."/>
            <person name="Pitluck S."/>
            <person name="Cheng J.F."/>
            <person name="Chertkov O."/>
            <person name="Brettin T."/>
            <person name="Han C."/>
            <person name="Detter J.C."/>
            <person name="Kuske C."/>
            <person name="Bruce D."/>
            <person name="Goodwin L."/>
            <person name="Chain P."/>
            <person name="D'haeseleer P."/>
            <person name="Chen A."/>
            <person name="Palaniappan K."/>
            <person name="Ivanova N."/>
            <person name="Mavromatis K."/>
            <person name="Mikhailova N."/>
            <person name="Rohde M."/>
            <person name="Tindall B.J."/>
            <person name="Goker M."/>
            <person name="Bristow J."/>
            <person name="Eisen J.A."/>
            <person name="Markowitz V."/>
            <person name="Hugenholtz P."/>
            <person name="Kyrpides N.C."/>
            <person name="Klenk H.P."/>
        </authorList>
    </citation>
    <scope>NUCLEOTIDE SEQUENCE [LARGE SCALE GENOMIC DNA]</scope>
    <source>
        <strain evidence="5">ATCC 15386 / DSM 43017 / JCM 3036 / NBRC 12207 / P101</strain>
    </source>
</reference>
<feature type="chain" id="PRO_5002980272" evidence="3">
    <location>
        <begin position="28"/>
        <end position="144"/>
    </location>
</feature>
<organism evidence="4 5">
    <name type="scientific">Saccharomonospora viridis (strain ATCC 15386 / DSM 43017 / JCM 3036 / CCUG 5913 / NBRC 12207 / NCIMB 9602 / P101)</name>
    <name type="common">Thermoactinomyces viridis</name>
    <dbReference type="NCBI Taxonomy" id="471857"/>
    <lineage>
        <taxon>Bacteria</taxon>
        <taxon>Bacillati</taxon>
        <taxon>Actinomycetota</taxon>
        <taxon>Actinomycetes</taxon>
        <taxon>Pseudonocardiales</taxon>
        <taxon>Pseudonocardiaceae</taxon>
        <taxon>Saccharomonospora</taxon>
    </lineage>
</organism>
<name>C7MQ29_SACVD</name>
<keyword evidence="3" id="KW-0732">Signal</keyword>
<accession>C7MQ29</accession>
<keyword evidence="2" id="KW-1133">Transmembrane helix</keyword>
<feature type="transmembrane region" description="Helical" evidence="2">
    <location>
        <begin position="43"/>
        <end position="63"/>
    </location>
</feature>
<evidence type="ECO:0000256" key="1">
    <source>
        <dbReference type="SAM" id="MobiDB-lite"/>
    </source>
</evidence>
<dbReference type="KEGG" id="svi:Svir_34900"/>
<dbReference type="EMBL" id="CP001683">
    <property type="protein sequence ID" value="ACU98452.1"/>
    <property type="molecule type" value="Genomic_DNA"/>
</dbReference>
<feature type="signal peptide" evidence="3">
    <location>
        <begin position="1"/>
        <end position="27"/>
    </location>
</feature>
<gene>
    <name evidence="4" type="ordered locus">Svir_34900</name>
</gene>
<evidence type="ECO:0000313" key="4">
    <source>
        <dbReference type="EMBL" id="ACU98452.1"/>
    </source>
</evidence>
<dbReference type="RefSeq" id="WP_015787762.1">
    <property type="nucleotide sequence ID" value="NC_013159.1"/>
</dbReference>
<dbReference type="Proteomes" id="UP000000841">
    <property type="component" value="Chromosome"/>
</dbReference>
<evidence type="ECO:0000256" key="3">
    <source>
        <dbReference type="SAM" id="SignalP"/>
    </source>
</evidence>
<protein>
    <submittedName>
        <fullName evidence="4">Uncharacterized protein</fullName>
    </submittedName>
</protein>
<evidence type="ECO:0000313" key="5">
    <source>
        <dbReference type="Proteomes" id="UP000000841"/>
    </source>
</evidence>
<sequence>MRSVRRGMVAAALAFPLAFGFAGVATAGEKEVEAYWAEYEANYAFAGSFGAAAGDVSSGAGLIDFKDKDKGKGHDNGKDHGDKGHNGKDKGKGHDNGKDHGDKSYGQKYGWSEYENKGAAAGFFGAGAWGIDADSGYFKFFKKG</sequence>
<dbReference type="AlphaFoldDB" id="C7MQ29"/>
<dbReference type="HOGENOM" id="CLU_1979975_0_0_11"/>